<evidence type="ECO:0000256" key="2">
    <source>
        <dbReference type="ARBA" id="ARBA00022448"/>
    </source>
</evidence>
<keyword evidence="5 6" id="KW-0472">Membrane</keyword>
<dbReference type="Pfam" id="PF07690">
    <property type="entry name" value="MFS_1"/>
    <property type="match status" value="1"/>
</dbReference>
<dbReference type="PANTHER" id="PTHR23504:SF15">
    <property type="entry name" value="MAJOR FACILITATOR SUPERFAMILY (MFS) PROFILE DOMAIN-CONTAINING PROTEIN"/>
    <property type="match status" value="1"/>
</dbReference>
<dbReference type="GO" id="GO:0022857">
    <property type="term" value="F:transmembrane transporter activity"/>
    <property type="evidence" value="ECO:0007669"/>
    <property type="project" value="InterPro"/>
</dbReference>
<feature type="transmembrane region" description="Helical" evidence="6">
    <location>
        <begin position="7"/>
        <end position="25"/>
    </location>
</feature>
<protein>
    <submittedName>
        <fullName evidence="8">Predicted arabinose efflux permease, MFS family</fullName>
    </submittedName>
</protein>
<evidence type="ECO:0000259" key="7">
    <source>
        <dbReference type="PROSITE" id="PS50850"/>
    </source>
</evidence>
<dbReference type="Proteomes" id="UP000184109">
    <property type="component" value="Unassembled WGS sequence"/>
</dbReference>
<feature type="transmembrane region" description="Helical" evidence="6">
    <location>
        <begin position="313"/>
        <end position="335"/>
    </location>
</feature>
<feature type="domain" description="Major facilitator superfamily (MFS) profile" evidence="7">
    <location>
        <begin position="3"/>
        <end position="403"/>
    </location>
</feature>
<proteinExistence type="predicted"/>
<feature type="transmembrane region" description="Helical" evidence="6">
    <location>
        <begin position="290"/>
        <end position="307"/>
    </location>
</feature>
<feature type="transmembrane region" description="Helical" evidence="6">
    <location>
        <begin position="233"/>
        <end position="251"/>
    </location>
</feature>
<dbReference type="EMBL" id="FQXQ01000002">
    <property type="protein sequence ID" value="SHH57252.1"/>
    <property type="molecule type" value="Genomic_DNA"/>
</dbReference>
<keyword evidence="9" id="KW-1185">Reference proteome</keyword>
<dbReference type="OrthoDB" id="9793283at2"/>
<name>A0A1M5U2J4_9FLAO</name>
<feature type="transmembrane region" description="Helical" evidence="6">
    <location>
        <begin position="138"/>
        <end position="159"/>
    </location>
</feature>
<feature type="transmembrane region" description="Helical" evidence="6">
    <location>
        <begin position="380"/>
        <end position="399"/>
    </location>
</feature>
<gene>
    <name evidence="8" type="ORF">SAMN05444281_0998</name>
</gene>
<dbReference type="InterPro" id="IPR011701">
    <property type="entry name" value="MFS"/>
</dbReference>
<dbReference type="InterPro" id="IPR001958">
    <property type="entry name" value="Tet-R_TetA/multi-R_MdtG-like"/>
</dbReference>
<reference evidence="9" key="1">
    <citation type="submission" date="2016-11" db="EMBL/GenBank/DDBJ databases">
        <authorList>
            <person name="Varghese N."/>
            <person name="Submissions S."/>
        </authorList>
    </citation>
    <scope>NUCLEOTIDE SEQUENCE [LARGE SCALE GENOMIC DNA]</scope>
    <source>
        <strain evidence="9">DSM 100572</strain>
    </source>
</reference>
<dbReference type="RefSeq" id="WP_073118934.1">
    <property type="nucleotide sequence ID" value="NZ_BMEN01000002.1"/>
</dbReference>
<dbReference type="CDD" id="cd17330">
    <property type="entry name" value="MFS_SLC46_TetA_like"/>
    <property type="match status" value="1"/>
</dbReference>
<evidence type="ECO:0000256" key="6">
    <source>
        <dbReference type="SAM" id="Phobius"/>
    </source>
</evidence>
<dbReference type="InterPro" id="IPR036259">
    <property type="entry name" value="MFS_trans_sf"/>
</dbReference>
<dbReference type="GO" id="GO:0016020">
    <property type="term" value="C:membrane"/>
    <property type="evidence" value="ECO:0007669"/>
    <property type="project" value="UniProtKB-SubCell"/>
</dbReference>
<dbReference type="InterPro" id="IPR020846">
    <property type="entry name" value="MFS_dom"/>
</dbReference>
<feature type="transmembrane region" description="Helical" evidence="6">
    <location>
        <begin position="356"/>
        <end position="374"/>
    </location>
</feature>
<evidence type="ECO:0000313" key="9">
    <source>
        <dbReference type="Proteomes" id="UP000184109"/>
    </source>
</evidence>
<feature type="transmembrane region" description="Helical" evidence="6">
    <location>
        <begin position="165"/>
        <end position="189"/>
    </location>
</feature>
<dbReference type="PANTHER" id="PTHR23504">
    <property type="entry name" value="MAJOR FACILITATOR SUPERFAMILY DOMAIN-CONTAINING PROTEIN 10"/>
    <property type="match status" value="1"/>
</dbReference>
<feature type="transmembrane region" description="Helical" evidence="6">
    <location>
        <begin position="69"/>
        <end position="90"/>
    </location>
</feature>
<keyword evidence="2" id="KW-0813">Transport</keyword>
<comment type="subcellular location">
    <subcellularLocation>
        <location evidence="1">Membrane</location>
        <topology evidence="1">Multi-pass membrane protein</topology>
    </subcellularLocation>
</comment>
<accession>A0A1M5U2J4</accession>
<sequence>MKKFIPAYLLTFVNVLGFSLLMPILPFVVNSYGAPKWVFGLLITLYSAFQFIGAPWLGSMSDEKGRKPILLISQTGTLLSWIIFVIAIALPEYPVFGFALPLWIIALSRILDGITGGNTSVTNAYVSDLTTTKEKEYIFGYLGGIAGIGMIIGPGLGGITASTSIGYLGTLFTSIFISVVTLITIFKWLKETHPVEKRVAKKKTNIWEILIIPLRIKRVDPSPLIKVLFTMKFFFSAMMGFYIGTMALFLIDLFDFDVKELGLFMFVIGLFLSLNQAFVSKFFISKLGAFKTLILGLCCCVLGLIAITLTKNLWLFILFYYVLNLGLSLCFPVFNSLISVNANPKKQGEIMGISEAINSFSMACFPVISAIIYSTIGNHLYRYMILLPMAALVFAFIGIRKYGKNTFQP</sequence>
<dbReference type="PROSITE" id="PS50850">
    <property type="entry name" value="MFS"/>
    <property type="match status" value="1"/>
</dbReference>
<dbReference type="PRINTS" id="PR01035">
    <property type="entry name" value="TCRTETA"/>
</dbReference>
<evidence type="ECO:0000256" key="3">
    <source>
        <dbReference type="ARBA" id="ARBA00022692"/>
    </source>
</evidence>
<dbReference type="AlphaFoldDB" id="A0A1M5U2J4"/>
<organism evidence="8 9">
    <name type="scientific">Wenyingzhuangia marina</name>
    <dbReference type="NCBI Taxonomy" id="1195760"/>
    <lineage>
        <taxon>Bacteria</taxon>
        <taxon>Pseudomonadati</taxon>
        <taxon>Bacteroidota</taxon>
        <taxon>Flavobacteriia</taxon>
        <taxon>Flavobacteriales</taxon>
        <taxon>Flavobacteriaceae</taxon>
        <taxon>Wenyingzhuangia</taxon>
    </lineage>
</organism>
<evidence type="ECO:0000256" key="5">
    <source>
        <dbReference type="ARBA" id="ARBA00023136"/>
    </source>
</evidence>
<keyword evidence="4 6" id="KW-1133">Transmembrane helix</keyword>
<feature type="transmembrane region" description="Helical" evidence="6">
    <location>
        <begin position="102"/>
        <end position="126"/>
    </location>
</feature>
<evidence type="ECO:0000256" key="4">
    <source>
        <dbReference type="ARBA" id="ARBA00022989"/>
    </source>
</evidence>
<feature type="transmembrane region" description="Helical" evidence="6">
    <location>
        <begin position="37"/>
        <end position="57"/>
    </location>
</feature>
<dbReference type="SUPFAM" id="SSF103473">
    <property type="entry name" value="MFS general substrate transporter"/>
    <property type="match status" value="1"/>
</dbReference>
<dbReference type="STRING" id="1195760.SAMN05444281_0998"/>
<feature type="transmembrane region" description="Helical" evidence="6">
    <location>
        <begin position="263"/>
        <end position="283"/>
    </location>
</feature>
<keyword evidence="3 6" id="KW-0812">Transmembrane</keyword>
<evidence type="ECO:0000313" key="8">
    <source>
        <dbReference type="EMBL" id="SHH57252.1"/>
    </source>
</evidence>
<evidence type="ECO:0000256" key="1">
    <source>
        <dbReference type="ARBA" id="ARBA00004141"/>
    </source>
</evidence>
<dbReference type="Gene3D" id="1.20.1250.20">
    <property type="entry name" value="MFS general substrate transporter like domains"/>
    <property type="match status" value="1"/>
</dbReference>